<organism evidence="4 5">
    <name type="scientific">Salegentibacter echinorum</name>
    <dbReference type="NCBI Taxonomy" id="1073325"/>
    <lineage>
        <taxon>Bacteria</taxon>
        <taxon>Pseudomonadati</taxon>
        <taxon>Bacteroidota</taxon>
        <taxon>Flavobacteriia</taxon>
        <taxon>Flavobacteriales</taxon>
        <taxon>Flavobacteriaceae</taxon>
        <taxon>Salegentibacter</taxon>
    </lineage>
</organism>
<comment type="subcellular location">
    <subcellularLocation>
        <location evidence="2">Cytoplasm</location>
    </subcellularLocation>
</comment>
<dbReference type="CDD" id="cd00293">
    <property type="entry name" value="USP-like"/>
    <property type="match status" value="1"/>
</dbReference>
<gene>
    <name evidence="4" type="ORF">SAMN05444483_10633</name>
</gene>
<evidence type="ECO:0000256" key="2">
    <source>
        <dbReference type="PIRNR" id="PIRNR006276"/>
    </source>
</evidence>
<accession>A0A1M5HWM4</accession>
<evidence type="ECO:0000256" key="1">
    <source>
        <dbReference type="ARBA" id="ARBA00008791"/>
    </source>
</evidence>
<dbReference type="InterPro" id="IPR006015">
    <property type="entry name" value="Universal_stress_UspA"/>
</dbReference>
<dbReference type="PANTHER" id="PTHR46268">
    <property type="entry name" value="STRESS RESPONSE PROTEIN NHAX"/>
    <property type="match status" value="1"/>
</dbReference>
<dbReference type="PANTHER" id="PTHR46268:SF15">
    <property type="entry name" value="UNIVERSAL STRESS PROTEIN HP_0031"/>
    <property type="match status" value="1"/>
</dbReference>
<proteinExistence type="inferred from homology"/>
<evidence type="ECO:0000313" key="4">
    <source>
        <dbReference type="EMBL" id="SHG20354.1"/>
    </source>
</evidence>
<name>A0A1M5HWM4_SALEC</name>
<dbReference type="RefSeq" id="WP_072879661.1">
    <property type="nucleotide sequence ID" value="NZ_FQVT01000006.1"/>
</dbReference>
<comment type="similarity">
    <text evidence="1 2">Belongs to the universal stress protein A family.</text>
</comment>
<keyword evidence="5" id="KW-1185">Reference proteome</keyword>
<evidence type="ECO:0000259" key="3">
    <source>
        <dbReference type="Pfam" id="PF00582"/>
    </source>
</evidence>
<feature type="domain" description="UspA" evidence="3">
    <location>
        <begin position="1"/>
        <end position="149"/>
    </location>
</feature>
<dbReference type="Pfam" id="PF00582">
    <property type="entry name" value="Usp"/>
    <property type="match status" value="1"/>
</dbReference>
<dbReference type="SUPFAM" id="SSF52402">
    <property type="entry name" value="Adenine nucleotide alpha hydrolases-like"/>
    <property type="match status" value="1"/>
</dbReference>
<dbReference type="InterPro" id="IPR014729">
    <property type="entry name" value="Rossmann-like_a/b/a_fold"/>
</dbReference>
<dbReference type="PRINTS" id="PR01438">
    <property type="entry name" value="UNVRSLSTRESS"/>
</dbReference>
<dbReference type="GO" id="GO:0005737">
    <property type="term" value="C:cytoplasm"/>
    <property type="evidence" value="ECO:0007669"/>
    <property type="project" value="UniProtKB-SubCell"/>
</dbReference>
<sequence>MKRILIAIDYHPVSEKVVKAGYKLAQQMGAEVCLLHVLANVNYYNVDYPTFMGYSGYNEMAVNLEIASEMREVVESFLKTAAAHLDDDSVETHLSEGDAAPAILEYSKTWNADLLVMGTHSHSVWEKLLMGTVASSVLEKTEIPIYMVPVKK</sequence>
<dbReference type="Gene3D" id="3.40.50.620">
    <property type="entry name" value="HUPs"/>
    <property type="match status" value="1"/>
</dbReference>
<dbReference type="PIRSF" id="PIRSF006276">
    <property type="entry name" value="UspA"/>
    <property type="match status" value="1"/>
</dbReference>
<dbReference type="EMBL" id="FQVT01000006">
    <property type="protein sequence ID" value="SHG20354.1"/>
    <property type="molecule type" value="Genomic_DNA"/>
</dbReference>
<keyword evidence="2" id="KW-0963">Cytoplasm</keyword>
<evidence type="ECO:0000313" key="5">
    <source>
        <dbReference type="Proteomes" id="UP000183945"/>
    </source>
</evidence>
<protein>
    <recommendedName>
        <fullName evidence="2">Universal stress protein</fullName>
    </recommendedName>
</protein>
<dbReference type="STRING" id="1073325.SAMN05444483_10633"/>
<reference evidence="5" key="1">
    <citation type="submission" date="2016-11" db="EMBL/GenBank/DDBJ databases">
        <authorList>
            <person name="Varghese N."/>
            <person name="Submissions S."/>
        </authorList>
    </citation>
    <scope>NUCLEOTIDE SEQUENCE [LARGE SCALE GENOMIC DNA]</scope>
    <source>
        <strain evidence="5">DSM 24579</strain>
    </source>
</reference>
<dbReference type="OrthoDB" id="9788959at2"/>
<dbReference type="AlphaFoldDB" id="A0A1M5HWM4"/>
<dbReference type="InterPro" id="IPR006016">
    <property type="entry name" value="UspA"/>
</dbReference>
<dbReference type="Proteomes" id="UP000183945">
    <property type="component" value="Unassembled WGS sequence"/>
</dbReference>